<name>A0ABW8JVU6_9GAMM</name>
<feature type="domain" description="Tse2 ADP-ribosyltransferase toxin" evidence="1">
    <location>
        <begin position="26"/>
        <end position="158"/>
    </location>
</feature>
<dbReference type="RefSeq" id="WP_404634638.1">
    <property type="nucleotide sequence ID" value="NZ_JADIKM010000004.1"/>
</dbReference>
<organism evidence="2 3">
    <name type="scientific">Dyella ginsengisoli</name>
    <dbReference type="NCBI Taxonomy" id="363848"/>
    <lineage>
        <taxon>Bacteria</taxon>
        <taxon>Pseudomonadati</taxon>
        <taxon>Pseudomonadota</taxon>
        <taxon>Gammaproteobacteria</taxon>
        <taxon>Lysobacterales</taxon>
        <taxon>Rhodanobacteraceae</taxon>
        <taxon>Dyella</taxon>
    </lineage>
</organism>
<evidence type="ECO:0000259" key="1">
    <source>
        <dbReference type="Pfam" id="PF18648"/>
    </source>
</evidence>
<dbReference type="EMBL" id="JADIKM010000004">
    <property type="protein sequence ID" value="MFK2905283.1"/>
    <property type="molecule type" value="Genomic_DNA"/>
</dbReference>
<evidence type="ECO:0000313" key="2">
    <source>
        <dbReference type="EMBL" id="MFK2905283.1"/>
    </source>
</evidence>
<sequence length="170" mass="18533">MADVPVDLYRSCKSSHWGKTVSKREQAFKSAQGKGSLLPAYVGFTRGDGSFRAPDVTTFKDSAGTVWVRGVEDRDARNRAEVSWKEGVSVSTSPGGFGYSGWFYFLVPEGTPVPDSLDVKATPTRKDPGHHSIRCRNLMRQDAYEGALDTLARAALARAVEAGKQSFCHS</sequence>
<dbReference type="Pfam" id="PF18648">
    <property type="entry name" value="ADPRTs_Tse2"/>
    <property type="match status" value="1"/>
</dbReference>
<protein>
    <recommendedName>
        <fullName evidence="1">Tse2 ADP-ribosyltransferase toxin domain-containing protein</fullName>
    </recommendedName>
</protein>
<proteinExistence type="predicted"/>
<gene>
    <name evidence="2" type="ORF">ISP17_15070</name>
</gene>
<dbReference type="Proteomes" id="UP001620460">
    <property type="component" value="Unassembled WGS sequence"/>
</dbReference>
<accession>A0ABW8JVU6</accession>
<dbReference type="InterPro" id="IPR041018">
    <property type="entry name" value="ADPRTs_Tse2"/>
</dbReference>
<evidence type="ECO:0000313" key="3">
    <source>
        <dbReference type="Proteomes" id="UP001620460"/>
    </source>
</evidence>
<reference evidence="2 3" key="1">
    <citation type="submission" date="2020-10" db="EMBL/GenBank/DDBJ databases">
        <title>Phylogeny of dyella-like bacteria.</title>
        <authorList>
            <person name="Fu J."/>
        </authorList>
    </citation>
    <scope>NUCLEOTIDE SEQUENCE [LARGE SCALE GENOMIC DNA]</scope>
    <source>
        <strain evidence="2 3">Gsoil3046</strain>
    </source>
</reference>
<comment type="caution">
    <text evidence="2">The sequence shown here is derived from an EMBL/GenBank/DDBJ whole genome shotgun (WGS) entry which is preliminary data.</text>
</comment>
<keyword evidence="3" id="KW-1185">Reference proteome</keyword>